<comment type="caution">
    <text evidence="1">The sequence shown here is derived from an EMBL/GenBank/DDBJ whole genome shotgun (WGS) entry which is preliminary data.</text>
</comment>
<proteinExistence type="predicted"/>
<sequence length="77" mass="8298">MSKTQLGDDDLALPAALTLWPHDATSKAVEPRDLPSLREALREAYRALRAGTGTPWVITAGGLILTPSDLMNMMPPL</sequence>
<dbReference type="AlphaFoldDB" id="A0A6L3SUK3"/>
<accession>A0A6L3SUK3</accession>
<keyword evidence="2" id="KW-1185">Reference proteome</keyword>
<evidence type="ECO:0000313" key="1">
    <source>
        <dbReference type="EMBL" id="KAB1077153.1"/>
    </source>
</evidence>
<evidence type="ECO:0000313" key="2">
    <source>
        <dbReference type="Proteomes" id="UP000474159"/>
    </source>
</evidence>
<name>A0A6L3SUK3_9HYPH</name>
<gene>
    <name evidence="1" type="ORF">F6X53_19910</name>
</gene>
<dbReference type="EMBL" id="VZZK01000023">
    <property type="protein sequence ID" value="KAB1077153.1"/>
    <property type="molecule type" value="Genomic_DNA"/>
</dbReference>
<dbReference type="Proteomes" id="UP000474159">
    <property type="component" value="Unassembled WGS sequence"/>
</dbReference>
<reference evidence="1 2" key="1">
    <citation type="submission" date="2019-09" db="EMBL/GenBank/DDBJ databases">
        <title>YIM 48816 draft genome.</title>
        <authorList>
            <person name="Jiang L."/>
        </authorList>
    </citation>
    <scope>NUCLEOTIDE SEQUENCE [LARGE SCALE GENOMIC DNA]</scope>
    <source>
        <strain evidence="1 2">YIM 48816</strain>
    </source>
</reference>
<organism evidence="1 2">
    <name type="scientific">Methylobacterium soli</name>
    <dbReference type="NCBI Taxonomy" id="553447"/>
    <lineage>
        <taxon>Bacteria</taxon>
        <taxon>Pseudomonadati</taxon>
        <taxon>Pseudomonadota</taxon>
        <taxon>Alphaproteobacteria</taxon>
        <taxon>Hyphomicrobiales</taxon>
        <taxon>Methylobacteriaceae</taxon>
        <taxon>Methylobacterium</taxon>
    </lineage>
</organism>
<dbReference type="RefSeq" id="WP_151001940.1">
    <property type="nucleotide sequence ID" value="NZ_BPQY01000277.1"/>
</dbReference>
<protein>
    <submittedName>
        <fullName evidence="1">Uncharacterized protein</fullName>
    </submittedName>
</protein>